<dbReference type="EMBL" id="JABBFW010000034">
    <property type="protein sequence ID" value="NML18561.1"/>
    <property type="molecule type" value="Genomic_DNA"/>
</dbReference>
<reference evidence="2 3" key="1">
    <citation type="submission" date="2020-04" db="EMBL/GenBank/DDBJ databases">
        <title>Azohydromonas sp. isolated from soil.</title>
        <authorList>
            <person name="Dahal R.H."/>
        </authorList>
    </citation>
    <scope>NUCLEOTIDE SEQUENCE [LARGE SCALE GENOMIC DNA]</scope>
    <source>
        <strain evidence="2 3">G-1-1-14</strain>
    </source>
</reference>
<proteinExistence type="predicted"/>
<name>A0A848FL82_9BURK</name>
<feature type="signal peptide" evidence="1">
    <location>
        <begin position="1"/>
        <end position="23"/>
    </location>
</feature>
<sequence>MFSRTLCTAVACMALLNVQAQKAGPGGIGVASPAPFYKFPGAPQVTISNHGNIVGFVSATGATHVASEGYVLCYGYTVAYDLAYSEAGFEPPTTANCWGNTCIVTRITSDRVMRLRQVIIKSRSEDRALSIEMTVINQAGYAISPVVLRRQVDLDVDARTLGGTVINRFATSELDSLTAWNAPFDTPGVGSAILVRHLRAEPSSMIYMPKITSNPVDTSCNPQNIAVNGEVRGNYGGSMQYNVGTLTGGGRATVKLQYQRN</sequence>
<keyword evidence="3" id="KW-1185">Reference proteome</keyword>
<protein>
    <submittedName>
        <fullName evidence="2">Uncharacterized protein</fullName>
    </submittedName>
</protein>
<keyword evidence="1" id="KW-0732">Signal</keyword>
<comment type="caution">
    <text evidence="2">The sequence shown here is derived from an EMBL/GenBank/DDBJ whole genome shotgun (WGS) entry which is preliminary data.</text>
</comment>
<accession>A0A848FL82</accession>
<dbReference type="RefSeq" id="WP_169163455.1">
    <property type="nucleotide sequence ID" value="NZ_JABBFW010000034.1"/>
</dbReference>
<dbReference type="Proteomes" id="UP000574067">
    <property type="component" value="Unassembled WGS sequence"/>
</dbReference>
<evidence type="ECO:0000313" key="2">
    <source>
        <dbReference type="EMBL" id="NML18561.1"/>
    </source>
</evidence>
<feature type="chain" id="PRO_5032785918" evidence="1">
    <location>
        <begin position="24"/>
        <end position="261"/>
    </location>
</feature>
<dbReference type="AlphaFoldDB" id="A0A848FL82"/>
<organism evidence="2 3">
    <name type="scientific">Azohydromonas caseinilytica</name>
    <dbReference type="NCBI Taxonomy" id="2728836"/>
    <lineage>
        <taxon>Bacteria</taxon>
        <taxon>Pseudomonadati</taxon>
        <taxon>Pseudomonadota</taxon>
        <taxon>Betaproteobacteria</taxon>
        <taxon>Burkholderiales</taxon>
        <taxon>Sphaerotilaceae</taxon>
        <taxon>Azohydromonas</taxon>
    </lineage>
</organism>
<evidence type="ECO:0000313" key="3">
    <source>
        <dbReference type="Proteomes" id="UP000574067"/>
    </source>
</evidence>
<evidence type="ECO:0000256" key="1">
    <source>
        <dbReference type="SAM" id="SignalP"/>
    </source>
</evidence>
<gene>
    <name evidence="2" type="ORF">HHL10_26690</name>
</gene>